<name>A0A2U9IDF9_9CREN</name>
<dbReference type="AlphaFoldDB" id="A0A2U9IDF9"/>
<evidence type="ECO:0000313" key="1">
    <source>
        <dbReference type="EMBL" id="AWR94055.1"/>
    </source>
</evidence>
<reference evidence="1 2" key="1">
    <citation type="submission" date="2018-05" db="EMBL/GenBank/DDBJ databases">
        <title>Complete Genome Sequences of Extremely Thermoacidophilic, Metal-Mobilizing Type-Strain Members of the Archaeal Family Sulfolobaceae: Acidianus brierleyi DSM-1651T, Acidianus sulfidivorans DSM-18786T, Metallosphaera hakonensis DSM-7519T, and Metallosphaera prunae DSM-10039T.</title>
        <authorList>
            <person name="Counts J.A."/>
            <person name="Kelly R.M."/>
        </authorList>
    </citation>
    <scope>NUCLEOTIDE SEQUENCE [LARGE SCALE GENOMIC DNA]</scope>
    <source>
        <strain evidence="1 2">DSM 1651</strain>
    </source>
</reference>
<gene>
    <name evidence="1" type="ORF">DFR85_05010</name>
</gene>
<proteinExistence type="predicted"/>
<protein>
    <submittedName>
        <fullName evidence="1">Uncharacterized protein</fullName>
    </submittedName>
</protein>
<dbReference type="GeneID" id="36831492"/>
<keyword evidence="2" id="KW-1185">Reference proteome</keyword>
<dbReference type="Proteomes" id="UP000248044">
    <property type="component" value="Chromosome"/>
</dbReference>
<organism evidence="1 2">
    <name type="scientific">Acidianus brierleyi</name>
    <dbReference type="NCBI Taxonomy" id="41673"/>
    <lineage>
        <taxon>Archaea</taxon>
        <taxon>Thermoproteota</taxon>
        <taxon>Thermoprotei</taxon>
        <taxon>Sulfolobales</taxon>
        <taxon>Sulfolobaceae</taxon>
        <taxon>Acidianus</taxon>
    </lineage>
</organism>
<dbReference type="KEGG" id="abri:DFR85_05010"/>
<evidence type="ECO:0000313" key="2">
    <source>
        <dbReference type="Proteomes" id="UP000248044"/>
    </source>
</evidence>
<sequence>MKECDFHADLNSKSNRQRINEVRKIIEAILRNVTSDKNLLNRLSNLKFEISKRERVAAYLISNYKIAKEELENVKACYIGGTIYFSDDVCIQIALHEFLHSIQNEKWDHVNLVIKEGLIEFISALILYTKKSENEYANKAFTCMLRKSNTPCSIKQRLGYSKGYAFWASIYLKLLGNCKNECTTRLLNNFLQLLTEFNSNDEMLNRVLERLQNKNSSSDICYILDKDMKDLCEQIECDMSYNIFDD</sequence>
<dbReference type="RefSeq" id="WP_110269936.1">
    <property type="nucleotide sequence ID" value="NZ_CP029289.2"/>
</dbReference>
<accession>A0A2U9IDF9</accession>
<dbReference type="EMBL" id="CP029289">
    <property type="protein sequence ID" value="AWR94055.1"/>
    <property type="molecule type" value="Genomic_DNA"/>
</dbReference>